<evidence type="ECO:0000256" key="2">
    <source>
        <dbReference type="HAMAP-Rule" id="MF_00634"/>
    </source>
</evidence>
<organism evidence="3">
    <name type="scientific">Ammonifex degensii</name>
    <dbReference type="NCBI Taxonomy" id="42838"/>
    <lineage>
        <taxon>Bacteria</taxon>
        <taxon>Bacillati</taxon>
        <taxon>Bacillota</taxon>
        <taxon>Clostridia</taxon>
        <taxon>Thermoanaerobacterales</taxon>
        <taxon>Thermoanaerobacteraceae</taxon>
        <taxon>Ammonifex</taxon>
    </lineage>
</organism>
<dbReference type="GO" id="GO:0005737">
    <property type="term" value="C:cytoplasm"/>
    <property type="evidence" value="ECO:0007669"/>
    <property type="project" value="TreeGrafter"/>
</dbReference>
<comment type="similarity">
    <text evidence="1 2">Belongs to the UPF0235 family.</text>
</comment>
<dbReference type="NCBIfam" id="TIGR00251">
    <property type="entry name" value="DUF167 family protein"/>
    <property type="match status" value="1"/>
</dbReference>
<sequence>MAAATDCSGLFQTDGDGVRFRGRVTPRAPKNSLSGFSGRVLRVRVAAPPVAGRANEALVRFLSEIFGVPLKQVVLLHGQTGREKIVRVAGIRPEEALAVVTQILSGET</sequence>
<evidence type="ECO:0000256" key="1">
    <source>
        <dbReference type="ARBA" id="ARBA00010364"/>
    </source>
</evidence>
<dbReference type="InterPro" id="IPR003746">
    <property type="entry name" value="DUF167"/>
</dbReference>
<evidence type="ECO:0000313" key="3">
    <source>
        <dbReference type="EMBL" id="HDW51336.1"/>
    </source>
</evidence>
<protein>
    <recommendedName>
        <fullName evidence="2">UPF0235 protein ENQ35_01105</fullName>
    </recommendedName>
</protein>
<accession>A0A7C1JJG6</accession>
<dbReference type="Gene3D" id="3.30.1200.10">
    <property type="entry name" value="YggU-like"/>
    <property type="match status" value="1"/>
</dbReference>
<reference evidence="3" key="1">
    <citation type="journal article" date="2020" name="mSystems">
        <title>Genome- and Community-Level Interaction Insights into Carbon Utilization and Element Cycling Functions of Hydrothermarchaeota in Hydrothermal Sediment.</title>
        <authorList>
            <person name="Zhou Z."/>
            <person name="Liu Y."/>
            <person name="Xu W."/>
            <person name="Pan J."/>
            <person name="Luo Z.H."/>
            <person name="Li M."/>
        </authorList>
    </citation>
    <scope>NUCLEOTIDE SEQUENCE [LARGE SCALE GENOMIC DNA]</scope>
    <source>
        <strain evidence="3">SpSt-301</strain>
    </source>
</reference>
<proteinExistence type="inferred from homology"/>
<name>A0A7C1JJG6_9THEO</name>
<dbReference type="PANTHER" id="PTHR13420">
    <property type="entry name" value="UPF0235 PROTEIN C15ORF40"/>
    <property type="match status" value="1"/>
</dbReference>
<dbReference type="AlphaFoldDB" id="A0A7C1JJG6"/>
<comment type="caution">
    <text evidence="3">The sequence shown here is derived from an EMBL/GenBank/DDBJ whole genome shotgun (WGS) entry which is preliminary data.</text>
</comment>
<dbReference type="PANTHER" id="PTHR13420:SF7">
    <property type="entry name" value="UPF0235 PROTEIN C15ORF40"/>
    <property type="match status" value="1"/>
</dbReference>
<dbReference type="HAMAP" id="MF_00634">
    <property type="entry name" value="UPF0235"/>
    <property type="match status" value="1"/>
</dbReference>
<gene>
    <name evidence="3" type="ORF">ENQ35_01105</name>
</gene>
<dbReference type="SMART" id="SM01152">
    <property type="entry name" value="DUF167"/>
    <property type="match status" value="1"/>
</dbReference>
<dbReference type="Pfam" id="PF02594">
    <property type="entry name" value="DUF167"/>
    <property type="match status" value="1"/>
</dbReference>
<dbReference type="EMBL" id="DSMV01000074">
    <property type="protein sequence ID" value="HDW51336.1"/>
    <property type="molecule type" value="Genomic_DNA"/>
</dbReference>
<dbReference type="SUPFAM" id="SSF69786">
    <property type="entry name" value="YggU-like"/>
    <property type="match status" value="1"/>
</dbReference>
<dbReference type="InterPro" id="IPR036591">
    <property type="entry name" value="YggU-like_sf"/>
</dbReference>